<protein>
    <submittedName>
        <fullName evidence="2">Uncharacterized protein</fullName>
    </submittedName>
</protein>
<proteinExistence type="predicted"/>
<reference evidence="2 3" key="1">
    <citation type="submission" date="2021-12" db="EMBL/GenBank/DDBJ databases">
        <title>Mucilaginibacter roseus genome.</title>
        <authorList>
            <person name="Ferreira J.R."/>
            <person name="Newman J.D."/>
        </authorList>
    </citation>
    <scope>NUCLEOTIDE SEQUENCE [LARGE SCALE GENOMIC DNA]</scope>
    <source>
        <strain evidence="2 3">LMG 28454</strain>
    </source>
</reference>
<evidence type="ECO:0000256" key="1">
    <source>
        <dbReference type="SAM" id="Phobius"/>
    </source>
</evidence>
<feature type="transmembrane region" description="Helical" evidence="1">
    <location>
        <begin position="28"/>
        <end position="47"/>
    </location>
</feature>
<evidence type="ECO:0000313" key="2">
    <source>
        <dbReference type="EMBL" id="MCD8740058.1"/>
    </source>
</evidence>
<name>A0ABS8U1Y1_9SPHI</name>
<keyword evidence="1" id="KW-0472">Membrane</keyword>
<feature type="transmembrane region" description="Helical" evidence="1">
    <location>
        <begin position="68"/>
        <end position="94"/>
    </location>
</feature>
<organism evidence="2 3">
    <name type="scientific">Mucilaginibacter roseus</name>
    <dbReference type="NCBI Taxonomy" id="1528868"/>
    <lineage>
        <taxon>Bacteria</taxon>
        <taxon>Pseudomonadati</taxon>
        <taxon>Bacteroidota</taxon>
        <taxon>Sphingobacteriia</taxon>
        <taxon>Sphingobacteriales</taxon>
        <taxon>Sphingobacteriaceae</taxon>
        <taxon>Mucilaginibacter</taxon>
    </lineage>
</organism>
<dbReference type="EMBL" id="JAJPWV010000002">
    <property type="protein sequence ID" value="MCD8740058.1"/>
    <property type="molecule type" value="Genomic_DNA"/>
</dbReference>
<dbReference type="RefSeq" id="WP_232176332.1">
    <property type="nucleotide sequence ID" value="NZ_JAJPWV010000002.1"/>
</dbReference>
<keyword evidence="1" id="KW-1133">Transmembrane helix</keyword>
<keyword evidence="1" id="KW-0812">Transmembrane</keyword>
<sequence>MIKRLWLKIAKFIPKGNNPVFKFIAKHFASILTVATGYCYLNAYWYWHEYFHYFKISGENCSINLQEIMLIIPTVFEKLTIQMIITILLLLYIYHWKYQIRWLLACSLLLFSLTHFYTSITKLGKRDAFNHQGFWTMQNSPQLIIIKKINNYYICKKVNLKEKTFSDSVYMISTDEIQTKVLVYSKTGQLFPEKKQIAFNKKHKHPTTNTPVE</sequence>
<keyword evidence="3" id="KW-1185">Reference proteome</keyword>
<feature type="transmembrane region" description="Helical" evidence="1">
    <location>
        <begin position="100"/>
        <end position="118"/>
    </location>
</feature>
<dbReference type="Proteomes" id="UP001199919">
    <property type="component" value="Unassembled WGS sequence"/>
</dbReference>
<evidence type="ECO:0000313" key="3">
    <source>
        <dbReference type="Proteomes" id="UP001199919"/>
    </source>
</evidence>
<comment type="caution">
    <text evidence="2">The sequence shown here is derived from an EMBL/GenBank/DDBJ whole genome shotgun (WGS) entry which is preliminary data.</text>
</comment>
<accession>A0ABS8U1Y1</accession>
<gene>
    <name evidence="2" type="ORF">LT679_05545</name>
</gene>